<organism evidence="1 2">
    <name type="scientific">Pseudomonas syringae pv. pisi str. 1704B</name>
    <dbReference type="NCBI Taxonomy" id="629263"/>
    <lineage>
        <taxon>Bacteria</taxon>
        <taxon>Pseudomonadati</taxon>
        <taxon>Pseudomonadota</taxon>
        <taxon>Gammaproteobacteria</taxon>
        <taxon>Pseudomonadales</taxon>
        <taxon>Pseudomonadaceae</taxon>
        <taxon>Pseudomonas</taxon>
        <taxon>Pseudomonas syringae</taxon>
    </lineage>
</organism>
<dbReference type="HOGENOM" id="CLU_3379024_0_0_6"/>
<dbReference type="Proteomes" id="UP000004986">
    <property type="component" value="Unassembled WGS sequence"/>
</dbReference>
<feature type="non-terminal residue" evidence="1">
    <location>
        <position position="1"/>
    </location>
</feature>
<reference evidence="1 2" key="1">
    <citation type="journal article" date="2011" name="PLoS Pathog.">
        <title>Dynamic evolution of pathogenicity revealed by sequencing and comparative genomics of 19 Pseudomonas syringae isolates.</title>
        <authorList>
            <person name="Baltrus D.A."/>
            <person name="Nishimura M.T."/>
            <person name="Romanchuk A."/>
            <person name="Chang J.H."/>
            <person name="Mukhtar M.S."/>
            <person name="Cherkis K."/>
            <person name="Roach J."/>
            <person name="Grant S.R."/>
            <person name="Jones C.D."/>
            <person name="Dangl J.L."/>
        </authorList>
    </citation>
    <scope>NUCLEOTIDE SEQUENCE [LARGE SCALE GENOMIC DNA]</scope>
    <source>
        <strain evidence="1 2">1704B</strain>
    </source>
</reference>
<sequence>GRERAELRLESAGQAHHALGLGWSATALQSGDVL</sequence>
<evidence type="ECO:0000313" key="2">
    <source>
        <dbReference type="Proteomes" id="UP000004986"/>
    </source>
</evidence>
<name>F3GSB6_PSESJ</name>
<gene>
    <name evidence="1" type="ORF">PSYPI_49187</name>
</gene>
<accession>F3GSB6</accession>
<dbReference type="EMBL" id="AEAI01004966">
    <property type="protein sequence ID" value="EGH49969.1"/>
    <property type="molecule type" value="Genomic_DNA"/>
</dbReference>
<evidence type="ECO:0000313" key="1">
    <source>
        <dbReference type="EMBL" id="EGH49969.1"/>
    </source>
</evidence>
<proteinExistence type="predicted"/>
<feature type="non-terminal residue" evidence="1">
    <location>
        <position position="34"/>
    </location>
</feature>
<dbReference type="AlphaFoldDB" id="F3GSB6"/>
<keyword evidence="2" id="KW-1185">Reference proteome</keyword>
<protein>
    <submittedName>
        <fullName evidence="1">Uncharacterized protein</fullName>
    </submittedName>
</protein>
<comment type="caution">
    <text evidence="1">The sequence shown here is derived from an EMBL/GenBank/DDBJ whole genome shotgun (WGS) entry which is preliminary data.</text>
</comment>